<accession>A0ACC2NN89</accession>
<gene>
    <name evidence="1" type="ORF">QAD02_003821</name>
</gene>
<sequence>MKTTFIPWFALTISVYNFPGGESTTIGGRLRIYRGEYTDIANVPYLAQILYHGSLLCGASIISRHWLITAAHCIKDRGDGLSIMTGTKYPERGGEIHTIDEIVVHALYDPGECENDIAAIRVKIPIKFGNMQRPIKLISRAPRIGEVATVSGFGKEGKSGILSSTVKSAEIPVVSPSDCKNAYWSKIITDKVLCMGWMHEGQPDTCEGDSGGPAVIDGQLAGIVSAGRMCDTSQAPGIYTLVFEFRDWIKSQTGVILDAIA</sequence>
<reference evidence="1" key="1">
    <citation type="submission" date="2023-04" db="EMBL/GenBank/DDBJ databases">
        <title>A chromosome-level genome assembly of the parasitoid wasp Eretmocerus hayati.</title>
        <authorList>
            <person name="Zhong Y."/>
            <person name="Liu S."/>
            <person name="Liu Y."/>
        </authorList>
    </citation>
    <scope>NUCLEOTIDE SEQUENCE</scope>
    <source>
        <strain evidence="1">ZJU_SS_LIU_2023</strain>
    </source>
</reference>
<evidence type="ECO:0000313" key="1">
    <source>
        <dbReference type="EMBL" id="KAJ8672562.1"/>
    </source>
</evidence>
<name>A0ACC2NN89_9HYME</name>
<keyword evidence="2" id="KW-1185">Reference proteome</keyword>
<comment type="caution">
    <text evidence="1">The sequence shown here is derived from an EMBL/GenBank/DDBJ whole genome shotgun (WGS) entry which is preliminary data.</text>
</comment>
<evidence type="ECO:0000313" key="2">
    <source>
        <dbReference type="Proteomes" id="UP001239111"/>
    </source>
</evidence>
<dbReference type="Proteomes" id="UP001239111">
    <property type="component" value="Chromosome 3"/>
</dbReference>
<protein>
    <submittedName>
        <fullName evidence="1">Uncharacterized protein</fullName>
    </submittedName>
</protein>
<dbReference type="EMBL" id="CM056743">
    <property type="protein sequence ID" value="KAJ8672562.1"/>
    <property type="molecule type" value="Genomic_DNA"/>
</dbReference>
<proteinExistence type="predicted"/>
<organism evidence="1 2">
    <name type="scientific">Eretmocerus hayati</name>
    <dbReference type="NCBI Taxonomy" id="131215"/>
    <lineage>
        <taxon>Eukaryota</taxon>
        <taxon>Metazoa</taxon>
        <taxon>Ecdysozoa</taxon>
        <taxon>Arthropoda</taxon>
        <taxon>Hexapoda</taxon>
        <taxon>Insecta</taxon>
        <taxon>Pterygota</taxon>
        <taxon>Neoptera</taxon>
        <taxon>Endopterygota</taxon>
        <taxon>Hymenoptera</taxon>
        <taxon>Apocrita</taxon>
        <taxon>Proctotrupomorpha</taxon>
        <taxon>Chalcidoidea</taxon>
        <taxon>Aphelinidae</taxon>
        <taxon>Aphelininae</taxon>
        <taxon>Eretmocerus</taxon>
    </lineage>
</organism>